<dbReference type="EMBL" id="BSSV01000006">
    <property type="protein sequence ID" value="GLX86331.1"/>
    <property type="molecule type" value="Genomic_DNA"/>
</dbReference>
<name>A0ABQ6HIA7_9GAMM</name>
<reference evidence="1 2" key="1">
    <citation type="submission" date="2023-03" db="EMBL/GenBank/DDBJ databases">
        <title>Thalassotalea loyana LMG 22536T draft genome sequence.</title>
        <authorList>
            <person name="Sawabe T."/>
        </authorList>
    </citation>
    <scope>NUCLEOTIDE SEQUENCE [LARGE SCALE GENOMIC DNA]</scope>
    <source>
        <strain evidence="1 2">LMG 22536</strain>
    </source>
</reference>
<evidence type="ECO:0000313" key="1">
    <source>
        <dbReference type="EMBL" id="GLX86331.1"/>
    </source>
</evidence>
<dbReference type="RefSeq" id="WP_284299284.1">
    <property type="nucleotide sequence ID" value="NZ_BSSV01000006.1"/>
</dbReference>
<gene>
    <name evidence="1" type="ORF">tloyanaT_25840</name>
</gene>
<accession>A0ABQ6HIA7</accession>
<organism evidence="1 2">
    <name type="scientific">Thalassotalea loyana</name>
    <dbReference type="NCBI Taxonomy" id="280483"/>
    <lineage>
        <taxon>Bacteria</taxon>
        <taxon>Pseudomonadati</taxon>
        <taxon>Pseudomonadota</taxon>
        <taxon>Gammaproteobacteria</taxon>
        <taxon>Alteromonadales</taxon>
        <taxon>Colwelliaceae</taxon>
        <taxon>Thalassotalea</taxon>
    </lineage>
</organism>
<keyword evidence="2" id="KW-1185">Reference proteome</keyword>
<evidence type="ECO:0000313" key="2">
    <source>
        <dbReference type="Proteomes" id="UP001157134"/>
    </source>
</evidence>
<proteinExistence type="predicted"/>
<sequence>MVNEHGLDTHYFKKKLSLIVRDIDCYTPSEMCEELKRLSLVAKEQDEKSWIWKLSGHSDVQSPDDSI</sequence>
<protein>
    <submittedName>
        <fullName evidence="1">Uncharacterized protein</fullName>
    </submittedName>
</protein>
<dbReference type="Proteomes" id="UP001157134">
    <property type="component" value="Unassembled WGS sequence"/>
</dbReference>
<comment type="caution">
    <text evidence="1">The sequence shown here is derived from an EMBL/GenBank/DDBJ whole genome shotgun (WGS) entry which is preliminary data.</text>
</comment>